<keyword evidence="7 20" id="KW-0812">Transmembrane</keyword>
<dbReference type="Proteomes" id="UP000298416">
    <property type="component" value="Unassembled WGS sequence"/>
</dbReference>
<dbReference type="Pfam" id="PF23598">
    <property type="entry name" value="LRR_14"/>
    <property type="match status" value="1"/>
</dbReference>
<keyword evidence="14 20" id="KW-0472">Membrane</keyword>
<name>A0A8X8W996_SALSN</name>
<evidence type="ECO:0000256" key="6">
    <source>
        <dbReference type="ARBA" id="ARBA00022679"/>
    </source>
</evidence>
<keyword evidence="23" id="KW-1185">Reference proteome</keyword>
<dbReference type="PANTHER" id="PTHR48005:SF16">
    <property type="entry name" value="MDIS1-INTERACTING RECEPTOR LIKE KINASE 2-LIKE ISOFORM X1"/>
    <property type="match status" value="1"/>
</dbReference>
<dbReference type="InterPro" id="IPR001611">
    <property type="entry name" value="Leu-rich_rpt"/>
</dbReference>
<dbReference type="PRINTS" id="PR00019">
    <property type="entry name" value="LEURICHRPT"/>
</dbReference>
<dbReference type="SUPFAM" id="SSF52058">
    <property type="entry name" value="L domain-like"/>
    <property type="match status" value="2"/>
</dbReference>
<evidence type="ECO:0000256" key="17">
    <source>
        <dbReference type="ARBA" id="ARBA00047899"/>
    </source>
</evidence>
<evidence type="ECO:0000259" key="21">
    <source>
        <dbReference type="PROSITE" id="PS50011"/>
    </source>
</evidence>
<keyword evidence="12 19" id="KW-0067">ATP-binding</keyword>
<evidence type="ECO:0000256" key="4">
    <source>
        <dbReference type="ARBA" id="ARBA00022553"/>
    </source>
</evidence>
<keyword evidence="6" id="KW-0808">Transferase</keyword>
<keyword evidence="9" id="KW-0677">Repeat</keyword>
<dbReference type="Pfam" id="PF13855">
    <property type="entry name" value="LRR_8"/>
    <property type="match status" value="1"/>
</dbReference>
<reference evidence="22" key="2">
    <citation type="submission" date="2020-08" db="EMBL/GenBank/DDBJ databases">
        <title>Plant Genome Project.</title>
        <authorList>
            <person name="Zhang R.-G."/>
        </authorList>
    </citation>
    <scope>NUCLEOTIDE SEQUENCE</scope>
    <source>
        <strain evidence="22">Huo1</strain>
        <tissue evidence="22">Leaf</tissue>
    </source>
</reference>
<dbReference type="Pfam" id="PF00069">
    <property type="entry name" value="Pkinase"/>
    <property type="match status" value="1"/>
</dbReference>
<dbReference type="GO" id="GO:0005524">
    <property type="term" value="F:ATP binding"/>
    <property type="evidence" value="ECO:0007669"/>
    <property type="project" value="UniProtKB-UniRule"/>
</dbReference>
<evidence type="ECO:0000256" key="19">
    <source>
        <dbReference type="PROSITE-ProRule" id="PRU10141"/>
    </source>
</evidence>
<dbReference type="PROSITE" id="PS00109">
    <property type="entry name" value="PROTEIN_KINASE_TYR"/>
    <property type="match status" value="1"/>
</dbReference>
<dbReference type="PROSITE" id="PS51450">
    <property type="entry name" value="LRR"/>
    <property type="match status" value="1"/>
</dbReference>
<dbReference type="SMART" id="SM00369">
    <property type="entry name" value="LRR_TYP"/>
    <property type="match status" value="8"/>
</dbReference>
<proteinExistence type="predicted"/>
<dbReference type="PROSITE" id="PS50011">
    <property type="entry name" value="PROTEIN_KINASE_DOM"/>
    <property type="match status" value="1"/>
</dbReference>
<evidence type="ECO:0000256" key="8">
    <source>
        <dbReference type="ARBA" id="ARBA00022729"/>
    </source>
</evidence>
<dbReference type="EMBL" id="PNBA02000020">
    <property type="protein sequence ID" value="KAG6389964.1"/>
    <property type="molecule type" value="Genomic_DNA"/>
</dbReference>
<keyword evidence="3" id="KW-0723">Serine/threonine-protein kinase</keyword>
<dbReference type="InterPro" id="IPR032675">
    <property type="entry name" value="LRR_dom_sf"/>
</dbReference>
<feature type="domain" description="Protein kinase" evidence="21">
    <location>
        <begin position="554"/>
        <end position="833"/>
    </location>
</feature>
<keyword evidence="13 20" id="KW-1133">Transmembrane helix</keyword>
<evidence type="ECO:0000256" key="15">
    <source>
        <dbReference type="ARBA" id="ARBA00023170"/>
    </source>
</evidence>
<dbReference type="FunFam" id="3.80.10.10:FF:000095">
    <property type="entry name" value="LRR receptor-like serine/threonine-protein kinase GSO1"/>
    <property type="match status" value="1"/>
</dbReference>
<evidence type="ECO:0000256" key="12">
    <source>
        <dbReference type="ARBA" id="ARBA00022840"/>
    </source>
</evidence>
<dbReference type="Gene3D" id="3.80.10.10">
    <property type="entry name" value="Ribonuclease Inhibitor"/>
    <property type="match status" value="2"/>
</dbReference>
<keyword evidence="16" id="KW-0325">Glycoprotein</keyword>
<dbReference type="InterPro" id="IPR003591">
    <property type="entry name" value="Leu-rich_rpt_typical-subtyp"/>
</dbReference>
<comment type="caution">
    <text evidence="22">The sequence shown here is derived from an EMBL/GenBank/DDBJ whole genome shotgun (WGS) entry which is preliminary data.</text>
</comment>
<comment type="catalytic activity">
    <reaction evidence="17">
        <text>L-threonyl-[protein] + ATP = O-phospho-L-threonyl-[protein] + ADP + H(+)</text>
        <dbReference type="Rhea" id="RHEA:46608"/>
        <dbReference type="Rhea" id="RHEA-COMP:11060"/>
        <dbReference type="Rhea" id="RHEA-COMP:11605"/>
        <dbReference type="ChEBI" id="CHEBI:15378"/>
        <dbReference type="ChEBI" id="CHEBI:30013"/>
        <dbReference type="ChEBI" id="CHEBI:30616"/>
        <dbReference type="ChEBI" id="CHEBI:61977"/>
        <dbReference type="ChEBI" id="CHEBI:456216"/>
        <dbReference type="EC" id="2.7.11.1"/>
    </reaction>
</comment>
<dbReference type="EC" id="2.7.11.1" evidence="2"/>
<gene>
    <name evidence="22" type="ORF">SASPL_151439</name>
</gene>
<evidence type="ECO:0000256" key="3">
    <source>
        <dbReference type="ARBA" id="ARBA00022527"/>
    </source>
</evidence>
<feature type="transmembrane region" description="Helical" evidence="20">
    <location>
        <begin position="493"/>
        <end position="516"/>
    </location>
</feature>
<dbReference type="GO" id="GO:0006952">
    <property type="term" value="P:defense response"/>
    <property type="evidence" value="ECO:0007669"/>
    <property type="project" value="UniProtKB-ARBA"/>
</dbReference>
<accession>A0A8X8W996</accession>
<evidence type="ECO:0000256" key="11">
    <source>
        <dbReference type="ARBA" id="ARBA00022777"/>
    </source>
</evidence>
<keyword evidence="5" id="KW-0433">Leucine-rich repeat</keyword>
<dbReference type="SMART" id="SM00365">
    <property type="entry name" value="LRR_SD22"/>
    <property type="match status" value="7"/>
</dbReference>
<evidence type="ECO:0000256" key="20">
    <source>
        <dbReference type="SAM" id="Phobius"/>
    </source>
</evidence>
<feature type="binding site" evidence="19">
    <location>
        <position position="583"/>
    </location>
    <ligand>
        <name>ATP</name>
        <dbReference type="ChEBI" id="CHEBI:30616"/>
    </ligand>
</feature>
<evidence type="ECO:0000256" key="1">
    <source>
        <dbReference type="ARBA" id="ARBA00004479"/>
    </source>
</evidence>
<dbReference type="InterPro" id="IPR055414">
    <property type="entry name" value="LRR_R13L4/SHOC2-like"/>
</dbReference>
<dbReference type="SUPFAM" id="SSF56112">
    <property type="entry name" value="Protein kinase-like (PK-like)"/>
    <property type="match status" value="1"/>
</dbReference>
<evidence type="ECO:0000256" key="10">
    <source>
        <dbReference type="ARBA" id="ARBA00022741"/>
    </source>
</evidence>
<keyword evidence="15" id="KW-0675">Receptor</keyword>
<keyword evidence="10 19" id="KW-0547">Nucleotide-binding</keyword>
<reference evidence="22" key="1">
    <citation type="submission" date="2018-01" db="EMBL/GenBank/DDBJ databases">
        <authorList>
            <person name="Mao J.F."/>
        </authorList>
    </citation>
    <scope>NUCLEOTIDE SEQUENCE</scope>
    <source>
        <strain evidence="22">Huo1</strain>
        <tissue evidence="22">Leaf</tissue>
    </source>
</reference>
<dbReference type="Gene3D" id="1.10.510.10">
    <property type="entry name" value="Transferase(Phosphotransferase) domain 1"/>
    <property type="match status" value="1"/>
</dbReference>
<dbReference type="GO" id="GO:0016020">
    <property type="term" value="C:membrane"/>
    <property type="evidence" value="ECO:0007669"/>
    <property type="project" value="UniProtKB-SubCell"/>
</dbReference>
<dbReference type="InterPro" id="IPR011009">
    <property type="entry name" value="Kinase-like_dom_sf"/>
</dbReference>
<evidence type="ECO:0000256" key="14">
    <source>
        <dbReference type="ARBA" id="ARBA00023136"/>
    </source>
</evidence>
<dbReference type="Pfam" id="PF00560">
    <property type="entry name" value="LRR_1"/>
    <property type="match status" value="4"/>
</dbReference>
<keyword evidence="8" id="KW-0732">Signal</keyword>
<evidence type="ECO:0000256" key="2">
    <source>
        <dbReference type="ARBA" id="ARBA00012513"/>
    </source>
</evidence>
<evidence type="ECO:0000313" key="22">
    <source>
        <dbReference type="EMBL" id="KAG6389964.1"/>
    </source>
</evidence>
<evidence type="ECO:0000256" key="16">
    <source>
        <dbReference type="ARBA" id="ARBA00023180"/>
    </source>
</evidence>
<dbReference type="InterPro" id="IPR017441">
    <property type="entry name" value="Protein_kinase_ATP_BS"/>
</dbReference>
<evidence type="ECO:0000256" key="7">
    <source>
        <dbReference type="ARBA" id="ARBA00022692"/>
    </source>
</evidence>
<evidence type="ECO:0000313" key="23">
    <source>
        <dbReference type="Proteomes" id="UP000298416"/>
    </source>
</evidence>
<evidence type="ECO:0000256" key="5">
    <source>
        <dbReference type="ARBA" id="ARBA00022614"/>
    </source>
</evidence>
<sequence length="850" mass="94569">MLSKAVARNVSNSSKELKALMDFGWPYINSTAHHCDWKGITCDYHGRVAEISLQSQVGCTGNPRWCHDLGNLDLLVFTSLTSIHLSSCGLYGDIPPQIGYLSDLTNLNLSNNRLRTCLPDSLANLTELHVLDISDNNCYYNSIPPSIGFLSKLRHLNLSHNLLAYELPISLANLSELHVLDISHSYYYGDNVIPPNIGSLSKLTYLDLSHNDLNGELPLSLPNLTKLRMLDVSHNFIYGVIPPEIGSLPELTYLDVSHNQLKDELPLSLLNLAKLQVLDLSSNNFSSVIPPEIGRLARLTHLNMSQNQLYGELPISMANLTELEMLEIFQNMIHGAIPSGIGNLKKLVVLDLSNNSISGSLPSTIAQLTSLQFLKLDVNRLEGVFVGGIEKLPSIMMINLSRNLIKEQIPFDFGYVAAKRLQNIDLSWNNISGGVPQSVFNLKGINLSYNQLEGQIPHDVWLNFQAESFLGNPKLLIPDGSVEGAKHGSRSHVVYAVVIVFGCVFLLSVLFGVFYLRKKAAPNTPDLRHGDIFNIWNFDGNIAYEHITEATADFDFRCCIGTGAYGSVYRAQLPTGRVVAVKKLHRFEGDNPTFDSSFRNEAKLLSQIRHRNIVKLLGFCLHQRSMFLIYDYMDRGSLFSVLKDDDEAVELNWKKRANVVKGIANALSYLHHDCSPPILHRDISSNNILLDSKFEGCLSDFGTARLLDPDSSNQTILVGTRGYIAPELAFTMVVTEKCDVYSFGVLALEVMFGDHPGNFVSSVTMMKISTQFAQNMMVQQLLDKRLPSPDEDVRVSREVAGVVKTALKCISSDPKSRPSMKEVAQELAKHPPRLPMPFRSIPVLHLMHSD</sequence>
<dbReference type="InterPro" id="IPR000719">
    <property type="entry name" value="Prot_kinase_dom"/>
</dbReference>
<comment type="catalytic activity">
    <reaction evidence="18">
        <text>L-seryl-[protein] + ATP = O-phospho-L-seryl-[protein] + ADP + H(+)</text>
        <dbReference type="Rhea" id="RHEA:17989"/>
        <dbReference type="Rhea" id="RHEA-COMP:9863"/>
        <dbReference type="Rhea" id="RHEA-COMP:11604"/>
        <dbReference type="ChEBI" id="CHEBI:15378"/>
        <dbReference type="ChEBI" id="CHEBI:29999"/>
        <dbReference type="ChEBI" id="CHEBI:30616"/>
        <dbReference type="ChEBI" id="CHEBI:83421"/>
        <dbReference type="ChEBI" id="CHEBI:456216"/>
        <dbReference type="EC" id="2.7.11.1"/>
    </reaction>
</comment>
<dbReference type="PROSITE" id="PS00107">
    <property type="entry name" value="PROTEIN_KINASE_ATP"/>
    <property type="match status" value="1"/>
</dbReference>
<protein>
    <recommendedName>
        <fullName evidence="2">non-specific serine/threonine protein kinase</fullName>
        <ecNumber evidence="2">2.7.11.1</ecNumber>
    </recommendedName>
</protein>
<dbReference type="PANTHER" id="PTHR48005">
    <property type="entry name" value="LEUCINE RICH REPEAT KINASE 2"/>
    <property type="match status" value="1"/>
</dbReference>
<dbReference type="AlphaFoldDB" id="A0A8X8W996"/>
<dbReference type="GO" id="GO:0004674">
    <property type="term" value="F:protein serine/threonine kinase activity"/>
    <property type="evidence" value="ECO:0007669"/>
    <property type="project" value="UniProtKB-KW"/>
</dbReference>
<evidence type="ECO:0000256" key="13">
    <source>
        <dbReference type="ARBA" id="ARBA00022989"/>
    </source>
</evidence>
<dbReference type="InterPro" id="IPR051420">
    <property type="entry name" value="Ser_Thr_Kinases_DiverseReg"/>
</dbReference>
<comment type="subcellular location">
    <subcellularLocation>
        <location evidence="1">Membrane</location>
        <topology evidence="1">Single-pass type I membrane protein</topology>
    </subcellularLocation>
</comment>
<evidence type="ECO:0000256" key="9">
    <source>
        <dbReference type="ARBA" id="ARBA00022737"/>
    </source>
</evidence>
<dbReference type="FunFam" id="1.10.510.10:FF:000445">
    <property type="entry name" value="MDIS1-interacting receptor like kinase 2"/>
    <property type="match status" value="1"/>
</dbReference>
<dbReference type="FunFam" id="3.30.200.20:FF:000309">
    <property type="entry name" value="Leucine-rich repeat receptor protein kinase MSP1"/>
    <property type="match status" value="1"/>
</dbReference>
<dbReference type="InterPro" id="IPR008266">
    <property type="entry name" value="Tyr_kinase_AS"/>
</dbReference>
<evidence type="ECO:0000256" key="18">
    <source>
        <dbReference type="ARBA" id="ARBA00048679"/>
    </source>
</evidence>
<organism evidence="22">
    <name type="scientific">Salvia splendens</name>
    <name type="common">Scarlet sage</name>
    <dbReference type="NCBI Taxonomy" id="180675"/>
    <lineage>
        <taxon>Eukaryota</taxon>
        <taxon>Viridiplantae</taxon>
        <taxon>Streptophyta</taxon>
        <taxon>Embryophyta</taxon>
        <taxon>Tracheophyta</taxon>
        <taxon>Spermatophyta</taxon>
        <taxon>Magnoliopsida</taxon>
        <taxon>eudicotyledons</taxon>
        <taxon>Gunneridae</taxon>
        <taxon>Pentapetalae</taxon>
        <taxon>asterids</taxon>
        <taxon>lamiids</taxon>
        <taxon>Lamiales</taxon>
        <taxon>Lamiaceae</taxon>
        <taxon>Nepetoideae</taxon>
        <taxon>Mentheae</taxon>
        <taxon>Salviinae</taxon>
        <taxon>Salvia</taxon>
        <taxon>Salvia subgen. Calosphace</taxon>
        <taxon>core Calosphace</taxon>
    </lineage>
</organism>
<dbReference type="GO" id="GO:0051707">
    <property type="term" value="P:response to other organism"/>
    <property type="evidence" value="ECO:0007669"/>
    <property type="project" value="UniProtKB-ARBA"/>
</dbReference>
<dbReference type="Gene3D" id="3.30.200.20">
    <property type="entry name" value="Phosphorylase Kinase, domain 1"/>
    <property type="match status" value="1"/>
</dbReference>
<keyword evidence="4" id="KW-0597">Phosphoprotein</keyword>
<keyword evidence="11" id="KW-0418">Kinase</keyword>